<keyword evidence="2" id="KW-1185">Reference proteome</keyword>
<evidence type="ECO:0000313" key="1">
    <source>
        <dbReference type="EMBL" id="GBM34627.1"/>
    </source>
</evidence>
<dbReference type="EMBL" id="BGPR01000765">
    <property type="protein sequence ID" value="GBM34627.1"/>
    <property type="molecule type" value="Genomic_DNA"/>
</dbReference>
<protein>
    <submittedName>
        <fullName evidence="1">Uncharacterized protein</fullName>
    </submittedName>
</protein>
<organism evidence="1 2">
    <name type="scientific">Araneus ventricosus</name>
    <name type="common">Orbweaver spider</name>
    <name type="synonym">Epeira ventricosa</name>
    <dbReference type="NCBI Taxonomy" id="182803"/>
    <lineage>
        <taxon>Eukaryota</taxon>
        <taxon>Metazoa</taxon>
        <taxon>Ecdysozoa</taxon>
        <taxon>Arthropoda</taxon>
        <taxon>Chelicerata</taxon>
        <taxon>Arachnida</taxon>
        <taxon>Araneae</taxon>
        <taxon>Araneomorphae</taxon>
        <taxon>Entelegynae</taxon>
        <taxon>Araneoidea</taxon>
        <taxon>Araneidae</taxon>
        <taxon>Araneus</taxon>
    </lineage>
</organism>
<gene>
    <name evidence="1" type="ORF">AVEN_212332_1</name>
</gene>
<dbReference type="Proteomes" id="UP000499080">
    <property type="component" value="Unassembled WGS sequence"/>
</dbReference>
<evidence type="ECO:0000313" key="2">
    <source>
        <dbReference type="Proteomes" id="UP000499080"/>
    </source>
</evidence>
<proteinExistence type="predicted"/>
<name>A0A4Y2F1H3_ARAVE</name>
<accession>A0A4Y2F1H3</accession>
<comment type="caution">
    <text evidence="1">The sequence shown here is derived from an EMBL/GenBank/DDBJ whole genome shotgun (WGS) entry which is preliminary data.</text>
</comment>
<dbReference type="AlphaFoldDB" id="A0A4Y2F1H3"/>
<sequence>MRPFLDISLPGRKCEYKKKTPCDVTASGRVYKDRVGSERVVLIHWNNFRVSICERLEAGELVTIESAIIVGGISDLFDCVIHIKVLNYYYLVVIRR</sequence>
<reference evidence="1 2" key="1">
    <citation type="journal article" date="2019" name="Sci. Rep.">
        <title>Orb-weaving spider Araneus ventricosus genome elucidates the spidroin gene catalogue.</title>
        <authorList>
            <person name="Kono N."/>
            <person name="Nakamura H."/>
            <person name="Ohtoshi R."/>
            <person name="Moran D.A.P."/>
            <person name="Shinohara A."/>
            <person name="Yoshida Y."/>
            <person name="Fujiwara M."/>
            <person name="Mori M."/>
            <person name="Tomita M."/>
            <person name="Arakawa K."/>
        </authorList>
    </citation>
    <scope>NUCLEOTIDE SEQUENCE [LARGE SCALE GENOMIC DNA]</scope>
</reference>